<dbReference type="Proteomes" id="UP000077465">
    <property type="component" value="Chromosome"/>
</dbReference>
<accession>A0AAC8PWL0</accession>
<organism evidence="1 2">
    <name type="scientific">Moraxella bovoculi</name>
    <dbReference type="NCBI Taxonomy" id="386891"/>
    <lineage>
        <taxon>Bacteria</taxon>
        <taxon>Pseudomonadati</taxon>
        <taxon>Pseudomonadota</taxon>
        <taxon>Gammaproteobacteria</taxon>
        <taxon>Moraxellales</taxon>
        <taxon>Moraxellaceae</taxon>
        <taxon>Moraxella</taxon>
    </lineage>
</organism>
<evidence type="ECO:0000313" key="1">
    <source>
        <dbReference type="EMBL" id="AKG08086.1"/>
    </source>
</evidence>
<evidence type="ECO:0000313" key="2">
    <source>
        <dbReference type="Proteomes" id="UP000077465"/>
    </source>
</evidence>
<reference evidence="1 2" key="1">
    <citation type="submission" date="2015-05" db="EMBL/GenBank/DDBJ databases">
        <authorList>
            <person name="Dickey A."/>
            <person name="Clawson M."/>
            <person name="Bono J."/>
            <person name="Loy J.D."/>
        </authorList>
    </citation>
    <scope>NUCLEOTIDE SEQUENCE [LARGE SCALE GENOMIC DNA]</scope>
    <source>
        <strain evidence="1 2">22581</strain>
    </source>
</reference>
<dbReference type="AlphaFoldDB" id="A0AAC8PWL0"/>
<sequence>MKKPNQLRAHLLNGLPELAQNPDRLLVFIDEGRMVNTMANGLSFEYRYTLNIIITDFAEDLASVAILLFAWIRQHQSELMTNLDKATDGVKFVADILDNRKVDLSITLPITERVIVKETDGKAVISYPPEPTYTRPEMAKTVQLIDANDGVVLGEFPTGMPEEKWLLTMPLVDISR</sequence>
<dbReference type="InterPro" id="IPR009678">
    <property type="entry name" value="Phage_tail_completion_R"/>
</dbReference>
<proteinExistence type="predicted"/>
<protein>
    <submittedName>
        <fullName evidence="1">Tail protein</fullName>
    </submittedName>
</protein>
<gene>
    <name evidence="1" type="ORF">AAX06_07950</name>
</gene>
<dbReference type="Pfam" id="PF06891">
    <property type="entry name" value="P2_Phage_GpR"/>
    <property type="match status" value="1"/>
</dbReference>
<dbReference type="EMBL" id="CP011376">
    <property type="protein sequence ID" value="AKG08086.1"/>
    <property type="molecule type" value="Genomic_DNA"/>
</dbReference>
<name>A0AAC8PWL0_9GAMM</name>
<dbReference type="RefSeq" id="WP_046699338.1">
    <property type="nucleotide sequence ID" value="NZ_CP011376.1"/>
</dbReference>